<feature type="transmembrane region" description="Helical" evidence="1">
    <location>
        <begin position="70"/>
        <end position="91"/>
    </location>
</feature>
<keyword evidence="1" id="KW-0472">Membrane</keyword>
<feature type="transmembrane region" description="Helical" evidence="1">
    <location>
        <begin position="12"/>
        <end position="34"/>
    </location>
</feature>
<dbReference type="PANTHER" id="PTHR43849:SF2">
    <property type="entry name" value="BLL3936 PROTEIN"/>
    <property type="match status" value="1"/>
</dbReference>
<sequence length="232" mass="24573">MLAKFEHFMMSIGRWLAFLLAVASIYVAGPFPLVDEGLRLGGGMAVAVVIMLLHNPLAKRIEGGPVGVKTLLWAVDLALLIGFLYSVQHFFETYEGFWDGIFMLSETEIATGLFGTLVILEAVRRAFGPILPIICGMALVYAVYGADLPGVLAHTGFSVEETITAVWFSFDGVYGRVTGLVSSIVLVFITFGAVLEATGASAILLKLATAATARIRGGTAHAAIVASALFGT</sequence>
<keyword evidence="1" id="KW-0812">Transmembrane</keyword>
<dbReference type="PANTHER" id="PTHR43849">
    <property type="entry name" value="BLL3936 PROTEIN"/>
    <property type="match status" value="1"/>
</dbReference>
<accession>X1DXT1</accession>
<protein>
    <recommendedName>
        <fullName evidence="2">TRAP C4-dicarboxylate transport system permease DctM subunit domain-containing protein</fullName>
    </recommendedName>
</protein>
<proteinExistence type="predicted"/>
<keyword evidence="1" id="KW-1133">Transmembrane helix</keyword>
<gene>
    <name evidence="3" type="ORF">S01H4_43724</name>
</gene>
<evidence type="ECO:0000256" key="1">
    <source>
        <dbReference type="SAM" id="Phobius"/>
    </source>
</evidence>
<dbReference type="Pfam" id="PF06808">
    <property type="entry name" value="DctM"/>
    <property type="match status" value="1"/>
</dbReference>
<feature type="transmembrane region" description="Helical" evidence="1">
    <location>
        <begin position="97"/>
        <end position="119"/>
    </location>
</feature>
<feature type="transmembrane region" description="Helical" evidence="1">
    <location>
        <begin position="40"/>
        <end position="58"/>
    </location>
</feature>
<dbReference type="AlphaFoldDB" id="X1DXT1"/>
<feature type="non-terminal residue" evidence="3">
    <location>
        <position position="232"/>
    </location>
</feature>
<comment type="caution">
    <text evidence="3">The sequence shown here is derived from an EMBL/GenBank/DDBJ whole genome shotgun (WGS) entry which is preliminary data.</text>
</comment>
<dbReference type="InterPro" id="IPR010656">
    <property type="entry name" value="DctM"/>
</dbReference>
<feature type="domain" description="TRAP C4-dicarboxylate transport system permease DctM subunit" evidence="2">
    <location>
        <begin position="114"/>
        <end position="232"/>
    </location>
</feature>
<feature type="transmembrane region" description="Helical" evidence="1">
    <location>
        <begin position="126"/>
        <end position="144"/>
    </location>
</feature>
<evidence type="ECO:0000313" key="3">
    <source>
        <dbReference type="EMBL" id="GAH01203.1"/>
    </source>
</evidence>
<reference evidence="3" key="1">
    <citation type="journal article" date="2014" name="Front. Microbiol.">
        <title>High frequency of phylogenetically diverse reductive dehalogenase-homologous genes in deep subseafloor sedimentary metagenomes.</title>
        <authorList>
            <person name="Kawai M."/>
            <person name="Futagami T."/>
            <person name="Toyoda A."/>
            <person name="Takaki Y."/>
            <person name="Nishi S."/>
            <person name="Hori S."/>
            <person name="Arai W."/>
            <person name="Tsubouchi T."/>
            <person name="Morono Y."/>
            <person name="Uchiyama I."/>
            <person name="Ito T."/>
            <person name="Fujiyama A."/>
            <person name="Inagaki F."/>
            <person name="Takami H."/>
        </authorList>
    </citation>
    <scope>NUCLEOTIDE SEQUENCE</scope>
    <source>
        <strain evidence="3">Expedition CK06-06</strain>
    </source>
</reference>
<dbReference type="EMBL" id="BART01024152">
    <property type="protein sequence ID" value="GAH01203.1"/>
    <property type="molecule type" value="Genomic_DNA"/>
</dbReference>
<organism evidence="3">
    <name type="scientific">marine sediment metagenome</name>
    <dbReference type="NCBI Taxonomy" id="412755"/>
    <lineage>
        <taxon>unclassified sequences</taxon>
        <taxon>metagenomes</taxon>
        <taxon>ecological metagenomes</taxon>
    </lineage>
</organism>
<name>X1DXT1_9ZZZZ</name>
<evidence type="ECO:0000259" key="2">
    <source>
        <dbReference type="Pfam" id="PF06808"/>
    </source>
</evidence>
<feature type="transmembrane region" description="Helical" evidence="1">
    <location>
        <begin position="180"/>
        <end position="205"/>
    </location>
</feature>